<keyword evidence="1" id="KW-1133">Transmembrane helix</keyword>
<dbReference type="NCBIfam" id="TIGR04127">
    <property type="entry name" value="flavo_near_exo"/>
    <property type="match status" value="1"/>
</dbReference>
<dbReference type="Proteomes" id="UP000798808">
    <property type="component" value="Unassembled WGS sequence"/>
</dbReference>
<keyword evidence="1" id="KW-0472">Membrane</keyword>
<sequence length="141" mass="16319">MPEIKLFKRPVFILISLLGLIAVYLFQRNLAGFASNLGNSAFTTMAVVTVARFVINDLLMILLIYGVFKKKKYVVFAFYVQLAGIVFILSPYLILRYLEVFNTILLSFLHRLVVNPLLMIMLIPPFYYQRLIEIKNKNKHA</sequence>
<feature type="transmembrane region" description="Helical" evidence="1">
    <location>
        <begin position="75"/>
        <end position="98"/>
    </location>
</feature>
<reference evidence="2 3" key="1">
    <citation type="submission" date="2019-02" db="EMBL/GenBank/DDBJ databases">
        <authorList>
            <person name="Goldberg S.R."/>
            <person name="Haltli B.A."/>
            <person name="Correa H."/>
            <person name="Russell K.G."/>
        </authorList>
    </citation>
    <scope>NUCLEOTIDE SEQUENCE [LARGE SCALE GENOMIC DNA]</scope>
    <source>
        <strain evidence="2 3">JCM 16186</strain>
    </source>
</reference>
<feature type="transmembrane region" description="Helical" evidence="1">
    <location>
        <begin position="7"/>
        <end position="26"/>
    </location>
</feature>
<dbReference type="EMBL" id="SMLW01000439">
    <property type="protein sequence ID" value="MTI24657.1"/>
    <property type="molecule type" value="Genomic_DNA"/>
</dbReference>
<proteinExistence type="predicted"/>
<name>A0ABW9RLF4_9BACT</name>
<feature type="transmembrane region" description="Helical" evidence="1">
    <location>
        <begin position="104"/>
        <end position="128"/>
    </location>
</feature>
<feature type="transmembrane region" description="Helical" evidence="1">
    <location>
        <begin position="46"/>
        <end position="68"/>
    </location>
</feature>
<keyword evidence="1" id="KW-0812">Transmembrane</keyword>
<accession>A0ABW9RLF4</accession>
<keyword evidence="3" id="KW-1185">Reference proteome</keyword>
<evidence type="ECO:0000256" key="1">
    <source>
        <dbReference type="SAM" id="Phobius"/>
    </source>
</evidence>
<protein>
    <submittedName>
        <fullName evidence="2">Exosortase F system-associated protein</fullName>
    </submittedName>
</protein>
<comment type="caution">
    <text evidence="2">The sequence shown here is derived from an EMBL/GenBank/DDBJ whole genome shotgun (WGS) entry which is preliminary data.</text>
</comment>
<dbReference type="RefSeq" id="WP_155170697.1">
    <property type="nucleotide sequence ID" value="NZ_BAAAFL010000055.1"/>
</dbReference>
<evidence type="ECO:0000313" key="3">
    <source>
        <dbReference type="Proteomes" id="UP000798808"/>
    </source>
</evidence>
<organism evidence="2 3">
    <name type="scientific">Fulvivirga kasyanovii</name>
    <dbReference type="NCBI Taxonomy" id="396812"/>
    <lineage>
        <taxon>Bacteria</taxon>
        <taxon>Pseudomonadati</taxon>
        <taxon>Bacteroidota</taxon>
        <taxon>Cytophagia</taxon>
        <taxon>Cytophagales</taxon>
        <taxon>Fulvivirgaceae</taxon>
        <taxon>Fulvivirga</taxon>
    </lineage>
</organism>
<gene>
    <name evidence="2" type="ORF">E1163_06845</name>
</gene>
<dbReference type="InterPro" id="IPR026414">
    <property type="entry name" value="ExosoTase_F-assoc_memb"/>
</dbReference>
<evidence type="ECO:0000313" key="2">
    <source>
        <dbReference type="EMBL" id="MTI24657.1"/>
    </source>
</evidence>